<evidence type="ECO:0000313" key="9">
    <source>
        <dbReference type="EMBL" id="KOO27667.1"/>
    </source>
</evidence>
<evidence type="ECO:0000256" key="5">
    <source>
        <dbReference type="ARBA" id="ARBA00023242"/>
    </source>
</evidence>
<keyword evidence="4" id="KW-0804">Transcription</keyword>
<keyword evidence="5" id="KW-0539">Nucleus</keyword>
<evidence type="ECO:0000256" key="3">
    <source>
        <dbReference type="ARBA" id="ARBA00022478"/>
    </source>
</evidence>
<evidence type="ECO:0000256" key="1">
    <source>
        <dbReference type="ARBA" id="ARBA00004123"/>
    </source>
</evidence>
<name>A0A0M0JMX5_9EUKA</name>
<evidence type="ECO:0000313" key="10">
    <source>
        <dbReference type="Proteomes" id="UP000037460"/>
    </source>
</evidence>
<dbReference type="InterPro" id="IPR036898">
    <property type="entry name" value="RNA_pol_Rpb7-like_N_sf"/>
</dbReference>
<comment type="similarity">
    <text evidence="2">Belongs to the eukaryotic RPB7/RPC8 RNA polymerase subunit family.</text>
</comment>
<dbReference type="PANTHER" id="PTHR12709">
    <property type="entry name" value="DNA-DIRECTED RNA POLYMERASE II, III"/>
    <property type="match status" value="1"/>
</dbReference>
<evidence type="ECO:0000256" key="2">
    <source>
        <dbReference type="ARBA" id="ARBA00009307"/>
    </source>
</evidence>
<feature type="region of interest" description="Disordered" evidence="6">
    <location>
        <begin position="254"/>
        <end position="278"/>
    </location>
</feature>
<dbReference type="InterPro" id="IPR005576">
    <property type="entry name" value="Rpb7-like_N"/>
</dbReference>
<dbReference type="GO" id="GO:0005666">
    <property type="term" value="C:RNA polymerase III complex"/>
    <property type="evidence" value="ECO:0007669"/>
    <property type="project" value="TreeGrafter"/>
</dbReference>
<keyword evidence="3 9" id="KW-0240">DNA-directed RNA polymerase</keyword>
<gene>
    <name evidence="9" type="ORF">Ctob_009885</name>
</gene>
<dbReference type="InterPro" id="IPR013238">
    <property type="entry name" value="RNA_pol_III_Rbc25"/>
</dbReference>
<dbReference type="Pfam" id="PF03876">
    <property type="entry name" value="SHS2_Rpb7-N"/>
    <property type="match status" value="1"/>
</dbReference>
<dbReference type="CDD" id="cd04330">
    <property type="entry name" value="RNAP_III_Rpc25_N"/>
    <property type="match status" value="1"/>
</dbReference>
<feature type="compositionally biased region" description="Low complexity" evidence="6">
    <location>
        <begin position="190"/>
        <end position="210"/>
    </location>
</feature>
<comment type="caution">
    <text evidence="9">The sequence shown here is derived from an EMBL/GenBank/DDBJ whole genome shotgun (WGS) entry which is preliminary data.</text>
</comment>
<feature type="compositionally biased region" description="Acidic residues" evidence="6">
    <location>
        <begin position="260"/>
        <end position="278"/>
    </location>
</feature>
<dbReference type="Proteomes" id="UP000037460">
    <property type="component" value="Unassembled WGS sequence"/>
</dbReference>
<dbReference type="Gene3D" id="2.40.50.140">
    <property type="entry name" value="Nucleic acid-binding proteins"/>
    <property type="match status" value="1"/>
</dbReference>
<dbReference type="OrthoDB" id="10256606at2759"/>
<sequence length="278" mass="29776">MFELARLTDVVHIAPSEFGKKLLTTITDALSEKYPNKVVPNVGLCVALYDVTHVGESQLYPGNAAHHTTVEFRLVIFRPLVGEVLDGTLVSCDAQGVRISLGFFDEVHVPGRLLQEGSSWSQEEKLWVWSVPGTDNQKLFFDTQNPLRFRVEAVKFREPSGEAAAKAPPLADHVSESRAATPTPTPTPTPSRAGSQPASAARADAAAAAATPPPTPGSSGRNGQQASLARLPQALPPAMQIIGSMDRAGLGLNIWWPPDPDFDPDPEPDDVDAMEEGS</sequence>
<dbReference type="AlphaFoldDB" id="A0A0M0JMX5"/>
<evidence type="ECO:0000259" key="8">
    <source>
        <dbReference type="Pfam" id="PF08292"/>
    </source>
</evidence>
<feature type="domain" description="RNA polymerase Rpb7-like N-terminal" evidence="7">
    <location>
        <begin position="8"/>
        <end position="62"/>
    </location>
</feature>
<dbReference type="SUPFAM" id="SSF50249">
    <property type="entry name" value="Nucleic acid-binding proteins"/>
    <property type="match status" value="1"/>
</dbReference>
<comment type="subcellular location">
    <subcellularLocation>
        <location evidence="1">Nucleus</location>
    </subcellularLocation>
</comment>
<organism evidence="9 10">
    <name type="scientific">Chrysochromulina tobinii</name>
    <dbReference type="NCBI Taxonomy" id="1460289"/>
    <lineage>
        <taxon>Eukaryota</taxon>
        <taxon>Haptista</taxon>
        <taxon>Haptophyta</taxon>
        <taxon>Prymnesiophyceae</taxon>
        <taxon>Prymnesiales</taxon>
        <taxon>Chrysochromulinaceae</taxon>
        <taxon>Chrysochromulina</taxon>
    </lineage>
</organism>
<dbReference type="InterPro" id="IPR012340">
    <property type="entry name" value="NA-bd_OB-fold"/>
</dbReference>
<protein>
    <submittedName>
        <fullName evidence="9">DNA-directed RNA polymerase iii subunit rpc8-like isoform 1</fullName>
    </submittedName>
</protein>
<feature type="domain" description="RNA polymerase III subunit Rpc25" evidence="8">
    <location>
        <begin position="83"/>
        <end position="166"/>
    </location>
</feature>
<dbReference type="PANTHER" id="PTHR12709:SF1">
    <property type="entry name" value="DNA-DIRECTED RNA POLYMERASE III SUBUNIT RPC8"/>
    <property type="match status" value="1"/>
</dbReference>
<accession>A0A0M0JMX5</accession>
<evidence type="ECO:0000259" key="7">
    <source>
        <dbReference type="Pfam" id="PF03876"/>
    </source>
</evidence>
<feature type="region of interest" description="Disordered" evidence="6">
    <location>
        <begin position="160"/>
        <end position="226"/>
    </location>
</feature>
<dbReference type="EMBL" id="JWZX01002687">
    <property type="protein sequence ID" value="KOO27667.1"/>
    <property type="molecule type" value="Genomic_DNA"/>
</dbReference>
<dbReference type="GO" id="GO:0006384">
    <property type="term" value="P:transcription initiation at RNA polymerase III promoter"/>
    <property type="evidence" value="ECO:0007669"/>
    <property type="project" value="TreeGrafter"/>
</dbReference>
<reference evidence="10" key="1">
    <citation type="journal article" date="2015" name="PLoS Genet.">
        <title>Genome Sequence and Transcriptome Analyses of Chrysochromulina tobin: Metabolic Tools for Enhanced Algal Fitness in the Prominent Order Prymnesiales (Haptophyceae).</title>
        <authorList>
            <person name="Hovde B.T."/>
            <person name="Deodato C.R."/>
            <person name="Hunsperger H.M."/>
            <person name="Ryken S.A."/>
            <person name="Yost W."/>
            <person name="Jha R.K."/>
            <person name="Patterson J."/>
            <person name="Monnat R.J. Jr."/>
            <person name="Barlow S.B."/>
            <person name="Starkenburg S.R."/>
            <person name="Cattolico R.A."/>
        </authorList>
    </citation>
    <scope>NUCLEOTIDE SEQUENCE</scope>
    <source>
        <strain evidence="10">CCMP291</strain>
    </source>
</reference>
<evidence type="ECO:0000256" key="6">
    <source>
        <dbReference type="SAM" id="MobiDB-lite"/>
    </source>
</evidence>
<dbReference type="InterPro" id="IPR045113">
    <property type="entry name" value="Rpb7-like"/>
</dbReference>
<dbReference type="Gene3D" id="3.30.1490.120">
    <property type="entry name" value="RNA polymerase Rpb7-like, N-terminal domain"/>
    <property type="match status" value="1"/>
</dbReference>
<keyword evidence="10" id="KW-1185">Reference proteome</keyword>
<dbReference type="Pfam" id="PF08292">
    <property type="entry name" value="RNA_pol_Rbc25"/>
    <property type="match status" value="1"/>
</dbReference>
<dbReference type="SUPFAM" id="SSF88798">
    <property type="entry name" value="N-terminal, heterodimerisation domain of RBP7 (RpoE)"/>
    <property type="match status" value="1"/>
</dbReference>
<evidence type="ECO:0000256" key="4">
    <source>
        <dbReference type="ARBA" id="ARBA00023163"/>
    </source>
</evidence>
<proteinExistence type="inferred from homology"/>